<accession>A0A2I4F570</accession>
<dbReference type="PANTHER" id="PTHR11477:SF37">
    <property type="entry name" value="SPEN PARALOGUE AND ORTHOLOGUE SPOC C-TERMINAL DOMAIN-CONTAINING PROTEIN"/>
    <property type="match status" value="1"/>
</dbReference>
<sequence>MENKTLTPHSGTSESSRKRKLITVDTKCTISESDHVLDGGILKESNWQSQTRDMFIQAHGEHEKMSVMKSCDEPVGKAEFGRPGLQAGMNYKIKKSFDFKQIGQTSNSPRVNVISDIGTGSLFSSSCVGHKENEVSLQSELPFSSGSLGTGLTDNCKKEKGGSQGDGNMQNMNKVEGSDVENSKHSFLEETVPRNGDSPPMQIDTRHYPSPGSFKYDEKSKSLVRKVVPTVAEKLWDGSLQLNSSVNVVAVAFFKSGEKMPNIKWSESVEVKGKVRLEAFEKYIQDLPRSRNRGLMVISLCWKEGSSETGLAGLKKVAKGYKEGDRVGLAQLSPGIDLYVCPRSETIITILAKHGFFKGMAAVEDNQDSLIGCVVWRKKGANSVKKSQKQNCSWTEHPVNSPPDSSTQRVAENNLRYTQPAEASIPVASGADCTTLEIIKSESSERKNIKPSNIQLELQNSSTVIKPLPTRSFQSNSLSVSVGLETSCSDCDSHQDSLGQSLEVEAPQMHNLGPERPKQSLELQRPILSLPPDVVNRVAPLPDDDDLPEFDFGASQGFRNMNGSLPRMVPTVESLFANQRRLETSNLPMLTLEEKKILVKNFGEHGKTSGFPIVEEQNAAQIKAVTTPGSSSIAVPRSKNHFDEDDDDMPEWCPPDVELHKQSVPQINRPSVTMINHEVTKSRFQISSGPPSPLLPSPHPITVYPPFSTQTVPPAYSFHNAVTVRPVQPRPPIGYMQRGPVSFMGSNSNPLSRPMSNTSDLKIPIYPAGWRGWRS</sequence>
<evidence type="ECO:0000256" key="1">
    <source>
        <dbReference type="SAM" id="MobiDB-lite"/>
    </source>
</evidence>
<proteinExistence type="predicted"/>
<dbReference type="InterPro" id="IPR012921">
    <property type="entry name" value="SPOC_C"/>
</dbReference>
<gene>
    <name evidence="4 5 6" type="primary">LOC108995656</name>
</gene>
<dbReference type="GeneID" id="108995656"/>
<evidence type="ECO:0000313" key="4">
    <source>
        <dbReference type="RefSeq" id="XP_018826797.1"/>
    </source>
</evidence>
<reference evidence="4 5" key="1">
    <citation type="submission" date="2025-04" db="UniProtKB">
        <authorList>
            <consortium name="RefSeq"/>
        </authorList>
    </citation>
    <scope>IDENTIFICATION</scope>
    <source>
        <tissue evidence="4 5">Leaves</tissue>
    </source>
</reference>
<dbReference type="STRING" id="51240.A0A2I4F570"/>
<evidence type="ECO:0000313" key="3">
    <source>
        <dbReference type="Proteomes" id="UP000235220"/>
    </source>
</evidence>
<keyword evidence="3" id="KW-1185">Reference proteome</keyword>
<name>A0A2I4F570_JUGRE</name>
<protein>
    <submittedName>
        <fullName evidence="4 5">Uncharacterized protein LOC108995656</fullName>
    </submittedName>
</protein>
<feature type="domain" description="Spen paralogue and orthologue SPOC C-terminal" evidence="2">
    <location>
        <begin position="233"/>
        <end position="377"/>
    </location>
</feature>
<dbReference type="RefSeq" id="XP_018826797.1">
    <property type="nucleotide sequence ID" value="XM_018971252.2"/>
</dbReference>
<dbReference type="AlphaFoldDB" id="A0A2I4F570"/>
<dbReference type="Gramene" id="Jr01_30360_p1">
    <property type="protein sequence ID" value="cds.Jr01_30360_p1"/>
    <property type="gene ID" value="Jr01_30360"/>
</dbReference>
<organism evidence="3 5">
    <name type="scientific">Juglans regia</name>
    <name type="common">English walnut</name>
    <dbReference type="NCBI Taxonomy" id="51240"/>
    <lineage>
        <taxon>Eukaryota</taxon>
        <taxon>Viridiplantae</taxon>
        <taxon>Streptophyta</taxon>
        <taxon>Embryophyta</taxon>
        <taxon>Tracheophyta</taxon>
        <taxon>Spermatophyta</taxon>
        <taxon>Magnoliopsida</taxon>
        <taxon>eudicotyledons</taxon>
        <taxon>Gunneridae</taxon>
        <taxon>Pentapetalae</taxon>
        <taxon>rosids</taxon>
        <taxon>fabids</taxon>
        <taxon>Fagales</taxon>
        <taxon>Juglandaceae</taxon>
        <taxon>Juglans</taxon>
    </lineage>
</organism>
<dbReference type="RefSeq" id="XP_035550340.1">
    <property type="nucleotide sequence ID" value="XM_035694447.1"/>
</dbReference>
<dbReference type="PANTHER" id="PTHR11477">
    <property type="entry name" value="TRANSCRIPTION FACTOR S-II ZINC FINGER DOMAIN-CONTAINING PROTEIN"/>
    <property type="match status" value="1"/>
</dbReference>
<feature type="region of interest" description="Disordered" evidence="1">
    <location>
        <begin position="387"/>
        <end position="408"/>
    </location>
</feature>
<dbReference type="RefSeq" id="XP_018826798.1">
    <property type="nucleotide sequence ID" value="XM_018971253.2"/>
</dbReference>
<dbReference type="OrthoDB" id="1939347at2759"/>
<dbReference type="CDD" id="cd21538">
    <property type="entry name" value="SPOC_TFIIS"/>
    <property type="match status" value="1"/>
</dbReference>
<dbReference type="Proteomes" id="UP000235220">
    <property type="component" value="Chromosome 1"/>
</dbReference>
<evidence type="ECO:0000313" key="6">
    <source>
        <dbReference type="RefSeq" id="XP_035550340.1"/>
    </source>
</evidence>
<dbReference type="Pfam" id="PF07744">
    <property type="entry name" value="SPOC"/>
    <property type="match status" value="1"/>
</dbReference>
<evidence type="ECO:0000313" key="5">
    <source>
        <dbReference type="RefSeq" id="XP_018826798.1"/>
    </source>
</evidence>
<dbReference type="KEGG" id="jre:108995656"/>
<evidence type="ECO:0000259" key="2">
    <source>
        <dbReference type="Pfam" id="PF07744"/>
    </source>
</evidence>